<sequence length="136" mass="15808">MKIIMFYALEFSWKPYQKVLASGEEAPEAKALSKAVVIFYQVEAEDPPREKKVVEKLVKNIKWLARKFETKTIVLHSFNHLSTSKASPEESYAIISKAKEKLKRADFELYETPFGWLNEWKMYVAGESLAKVFKEI</sequence>
<dbReference type="RefSeq" id="WP_068542659.1">
    <property type="nucleotide sequence ID" value="NZ_LSFI01000035.1"/>
</dbReference>
<dbReference type="GO" id="GO:0004829">
    <property type="term" value="F:threonine-tRNA ligase activity"/>
    <property type="evidence" value="ECO:0007669"/>
    <property type="project" value="InterPro"/>
</dbReference>
<dbReference type="GO" id="GO:0005524">
    <property type="term" value="F:ATP binding"/>
    <property type="evidence" value="ECO:0007669"/>
    <property type="project" value="InterPro"/>
</dbReference>
<dbReference type="GO" id="GO:0005737">
    <property type="term" value="C:cytoplasm"/>
    <property type="evidence" value="ECO:0007669"/>
    <property type="project" value="InterPro"/>
</dbReference>
<dbReference type="EMBL" id="LSFI01000035">
    <property type="protein sequence ID" value="OAG27255.1"/>
    <property type="molecule type" value="Genomic_DNA"/>
</dbReference>
<dbReference type="InterPro" id="IPR023509">
    <property type="entry name" value="DTD-like_sf"/>
</dbReference>
<dbReference type="STRING" id="1795632.TH606_07855"/>
<dbReference type="Proteomes" id="UP000076964">
    <property type="component" value="Unassembled WGS sequence"/>
</dbReference>
<dbReference type="InterPro" id="IPR015011">
    <property type="entry name" value="Threonyl-tRNA_syn_edit_dom_arc"/>
</dbReference>
<dbReference type="AlphaFoldDB" id="A0A177E5S5"/>
<reference evidence="2 3" key="1">
    <citation type="submission" date="2016-02" db="EMBL/GenBank/DDBJ databases">
        <title>Draft genome sequence of Thermodesulfatator sp. S606.</title>
        <authorList>
            <person name="Lai Q."/>
            <person name="Cao J."/>
            <person name="Dupont S."/>
            <person name="Shao Z."/>
            <person name="Jebbar M."/>
            <person name="Alain K."/>
        </authorList>
    </citation>
    <scope>NUCLEOTIDE SEQUENCE [LARGE SCALE GENOMIC DNA]</scope>
    <source>
        <strain evidence="2 3">S606</strain>
    </source>
</reference>
<evidence type="ECO:0000259" key="1">
    <source>
        <dbReference type="Pfam" id="PF08915"/>
    </source>
</evidence>
<protein>
    <recommendedName>
        <fullName evidence="1">Threonyl-tRNA synthetase editing domain-containing protein</fullName>
    </recommendedName>
</protein>
<organism evidence="2 3">
    <name type="scientific">Thermodesulfatator autotrophicus</name>
    <dbReference type="NCBI Taxonomy" id="1795632"/>
    <lineage>
        <taxon>Bacteria</taxon>
        <taxon>Pseudomonadati</taxon>
        <taxon>Thermodesulfobacteriota</taxon>
        <taxon>Thermodesulfobacteria</taxon>
        <taxon>Thermodesulfobacteriales</taxon>
        <taxon>Thermodesulfatatoraceae</taxon>
        <taxon>Thermodesulfatator</taxon>
    </lineage>
</organism>
<dbReference type="GO" id="GO:0008270">
    <property type="term" value="F:zinc ion binding"/>
    <property type="evidence" value="ECO:0007669"/>
    <property type="project" value="InterPro"/>
</dbReference>
<name>A0A177E5S5_9BACT</name>
<dbReference type="OrthoDB" id="9789820at2"/>
<accession>A0A177E5S5</accession>
<feature type="domain" description="Threonyl-tRNA synthetase editing" evidence="1">
    <location>
        <begin position="1"/>
        <end position="136"/>
    </location>
</feature>
<gene>
    <name evidence="2" type="ORF">TH606_07855</name>
</gene>
<dbReference type="Gene3D" id="3.50.80.10">
    <property type="entry name" value="D-tyrosyl-tRNA(Tyr) deacylase"/>
    <property type="match status" value="1"/>
</dbReference>
<evidence type="ECO:0000313" key="3">
    <source>
        <dbReference type="Proteomes" id="UP000076964"/>
    </source>
</evidence>
<dbReference type="Pfam" id="PF08915">
    <property type="entry name" value="tRNA-Thr_ED"/>
    <property type="match status" value="1"/>
</dbReference>
<evidence type="ECO:0000313" key="2">
    <source>
        <dbReference type="EMBL" id="OAG27255.1"/>
    </source>
</evidence>
<proteinExistence type="predicted"/>
<keyword evidence="3" id="KW-1185">Reference proteome</keyword>
<comment type="caution">
    <text evidence="2">The sequence shown here is derived from an EMBL/GenBank/DDBJ whole genome shotgun (WGS) entry which is preliminary data.</text>
</comment>